<dbReference type="InterPro" id="IPR001245">
    <property type="entry name" value="Ser-Thr/Tyr_kinase_cat_dom"/>
</dbReference>
<dbReference type="PROSITE" id="PS00108">
    <property type="entry name" value="PROTEIN_KINASE_ST"/>
    <property type="match status" value="1"/>
</dbReference>
<comment type="caution">
    <text evidence="4">The sequence shown here is derived from an EMBL/GenBank/DDBJ whole genome shotgun (WGS) entry which is preliminary data.</text>
</comment>
<dbReference type="PROSITE" id="PS50011">
    <property type="entry name" value="PROTEIN_KINASE_DOM"/>
    <property type="match status" value="1"/>
</dbReference>
<feature type="compositionally biased region" description="Basic and acidic residues" evidence="2">
    <location>
        <begin position="55"/>
        <end position="68"/>
    </location>
</feature>
<proteinExistence type="predicted"/>
<feature type="region of interest" description="Disordered" evidence="2">
    <location>
        <begin position="210"/>
        <end position="241"/>
    </location>
</feature>
<keyword evidence="1" id="KW-0175">Coiled coil</keyword>
<feature type="coiled-coil region" evidence="1">
    <location>
        <begin position="799"/>
        <end position="861"/>
    </location>
</feature>
<sequence>MVVDKSSEASPLCCALPMYSPKYSSYATEEDSNDLNNTPKHKRTNALLTNSASTHDLRRQEVEKEKQDTNSPRGALEACLTRCSISSTSSSLDDPPPNREATENANADAEAGGKNHRASSNWGKFFKHWKRKSMKRLSSFPPLARNKNADTHVDGLNVHDIYDFQSSLHSFSITDLEIATDNFSPEKEKQDTNSPRGALEACLTRCSISSTSSSLDDPPPNREATENANADAEAGGKNHRASSNWGKFFKHWKRKSMKRLSSFPPLARNKNADTHVDGLNVHDIYDFQSSLHSFSITDLEIATDNFSPENIMGRGGYAEVYQGILPEGKLIAVKRLIKGTPDEKTAEFLSELGIIAHVDHPNTAKFIGCCIDGGMHLVFWLSPLGSLGSLLHGPSKDKLTWNRRYKVALGTADGLMYLHEGCQRRIIHRDIKADNILLTEDFQPQICDFGLAKWLPKQLTHHNVSNFEGTFGYFAPEYFMHGIVDEKTDVFAFGVLLLELITGHPALDDSQQSLAKPLLEKKEITQLVDSSLGDEYNVEELSRLTSTASLCIEQSSLLRPRMSQVVELLLGQGGVDMTLREDKRNMMQRTYSEDLLDSIEYNSTKYLGDLDHIREDWVSLSSQSPSLLYICNTPIEILKNPNPPPPLSTTSRISMAKKKGTRKSNATVNVDVNDTPQSHDEKAATKLIRQSSMEEDQDHHEERVQNLKSLNAMLVKQTVEKRQQIDSLANAKSELETELARYGGELDQVSDENLGLRMELGLVMEFVGCRFREMGVGVERLVKERDVIKKEFELQSEQVNQLKESVVVLVEKEASLEKEIEGLKREKNEMEIVKSDQRGEIEELERKLGEVSDTVESLMKEEKVLRGVVVGLEKDLDECVEKERVMMVEIDVIGKEKMVKEAELERLVEEKSLVEKQMEMVNVQCLEKEKLIDQLCREKVELVERVVSGEAKRVELNRKVDELERAVSALRKDCVDRTETNEKLQCKVGELRDALWQVEVEREEAGKALDEEKRHGEDLKADVSKSEKMIETTLVELEEVKIEQESLSTAKNDLEKQSKSLKSEKAILEKKLLELTKAIESAGMEAKRSLVMLKSAASAVSHSDSEQQKQENGAESYALELESIEQAFRNKESIIEEMKKEAETMKQSTEEAHKKKSFWTVVSSVTTIFAAASFAYASRTR</sequence>
<dbReference type="PANTHER" id="PTHR47987:SF8">
    <property type="entry name" value="PROTEIN KINASE DOMAIN-CONTAINING PROTEIN"/>
    <property type="match status" value="1"/>
</dbReference>
<feature type="region of interest" description="Disordered" evidence="2">
    <location>
        <begin position="87"/>
        <end position="118"/>
    </location>
</feature>
<dbReference type="Gene3D" id="3.30.200.20">
    <property type="entry name" value="Phosphorylase Kinase, domain 1"/>
    <property type="match status" value="1"/>
</dbReference>
<dbReference type="PANTHER" id="PTHR47987">
    <property type="entry name" value="OS08G0249100 PROTEIN"/>
    <property type="match status" value="1"/>
</dbReference>
<feature type="compositionally biased region" description="Polar residues" evidence="2">
    <location>
        <begin position="663"/>
        <end position="676"/>
    </location>
</feature>
<evidence type="ECO:0000313" key="4">
    <source>
        <dbReference type="EMBL" id="KAG5399175.1"/>
    </source>
</evidence>
<evidence type="ECO:0000256" key="2">
    <source>
        <dbReference type="SAM" id="MobiDB-lite"/>
    </source>
</evidence>
<evidence type="ECO:0000256" key="1">
    <source>
        <dbReference type="SAM" id="Coils"/>
    </source>
</evidence>
<dbReference type="SUPFAM" id="SSF56112">
    <property type="entry name" value="Protein kinase-like (PK-like)"/>
    <property type="match status" value="1"/>
</dbReference>
<name>A0ABQ7MMQ4_BRACM</name>
<keyword evidence="5" id="KW-1185">Reference proteome</keyword>
<organism evidence="4 5">
    <name type="scientific">Brassica rapa subsp. trilocularis</name>
    <dbReference type="NCBI Taxonomy" id="1813537"/>
    <lineage>
        <taxon>Eukaryota</taxon>
        <taxon>Viridiplantae</taxon>
        <taxon>Streptophyta</taxon>
        <taxon>Embryophyta</taxon>
        <taxon>Tracheophyta</taxon>
        <taxon>Spermatophyta</taxon>
        <taxon>Magnoliopsida</taxon>
        <taxon>eudicotyledons</taxon>
        <taxon>Gunneridae</taxon>
        <taxon>Pentapetalae</taxon>
        <taxon>rosids</taxon>
        <taxon>malvids</taxon>
        <taxon>Brassicales</taxon>
        <taxon>Brassicaceae</taxon>
        <taxon>Brassiceae</taxon>
        <taxon>Brassica</taxon>
    </lineage>
</organism>
<evidence type="ECO:0000259" key="3">
    <source>
        <dbReference type="PROSITE" id="PS50011"/>
    </source>
</evidence>
<reference evidence="4 5" key="1">
    <citation type="submission" date="2021-03" db="EMBL/GenBank/DDBJ databases">
        <authorList>
            <person name="King G.J."/>
            <person name="Bancroft I."/>
            <person name="Baten A."/>
            <person name="Bloomfield J."/>
            <person name="Borpatragohain P."/>
            <person name="He Z."/>
            <person name="Irish N."/>
            <person name="Irwin J."/>
            <person name="Liu K."/>
            <person name="Mauleon R.P."/>
            <person name="Moore J."/>
            <person name="Morris R."/>
            <person name="Ostergaard L."/>
            <person name="Wang B."/>
            <person name="Wells R."/>
        </authorList>
    </citation>
    <scope>NUCLEOTIDE SEQUENCE [LARGE SCALE GENOMIC DNA]</scope>
    <source>
        <strain evidence="4">R-o-18</strain>
        <tissue evidence="4">Leaf</tissue>
    </source>
</reference>
<dbReference type="Pfam" id="PF07714">
    <property type="entry name" value="PK_Tyr_Ser-Thr"/>
    <property type="match status" value="1"/>
</dbReference>
<dbReference type="InterPro" id="IPR008271">
    <property type="entry name" value="Ser/Thr_kinase_AS"/>
</dbReference>
<dbReference type="EMBL" id="JADBGQ010000005">
    <property type="protein sequence ID" value="KAG5399175.1"/>
    <property type="molecule type" value="Genomic_DNA"/>
</dbReference>
<feature type="region of interest" description="Disordered" evidence="2">
    <location>
        <begin position="25"/>
        <end position="74"/>
    </location>
</feature>
<protein>
    <recommendedName>
        <fullName evidence="3">Protein kinase domain-containing protein</fullName>
    </recommendedName>
</protein>
<dbReference type="InterPro" id="IPR046958">
    <property type="entry name" value="RBK1/2/STUNTED"/>
</dbReference>
<feature type="domain" description="Protein kinase" evidence="3">
    <location>
        <begin position="306"/>
        <end position="579"/>
    </location>
</feature>
<dbReference type="Gene3D" id="1.10.510.10">
    <property type="entry name" value="Transferase(Phosphotransferase) domain 1"/>
    <property type="match status" value="1"/>
</dbReference>
<feature type="coiled-coil region" evidence="1">
    <location>
        <begin position="718"/>
        <end position="752"/>
    </location>
</feature>
<dbReference type="InterPro" id="IPR000719">
    <property type="entry name" value="Prot_kinase_dom"/>
</dbReference>
<evidence type="ECO:0000313" key="5">
    <source>
        <dbReference type="Proteomes" id="UP000823674"/>
    </source>
</evidence>
<gene>
    <name evidence="4" type="primary">A05p052920.1_BraROA</name>
    <name evidence="4" type="ORF">IGI04_020989</name>
</gene>
<accession>A0ABQ7MMQ4</accession>
<feature type="coiled-coil region" evidence="1">
    <location>
        <begin position="1121"/>
        <end position="1155"/>
    </location>
</feature>
<dbReference type="InterPro" id="IPR011009">
    <property type="entry name" value="Kinase-like_dom_sf"/>
</dbReference>
<dbReference type="SMART" id="SM00220">
    <property type="entry name" value="S_TKc"/>
    <property type="match status" value="1"/>
</dbReference>
<feature type="region of interest" description="Disordered" evidence="2">
    <location>
        <begin position="656"/>
        <end position="682"/>
    </location>
</feature>
<feature type="coiled-coil region" evidence="1">
    <location>
        <begin position="1037"/>
        <end position="1078"/>
    </location>
</feature>
<feature type="coiled-coil region" evidence="1">
    <location>
        <begin position="897"/>
        <end position="973"/>
    </location>
</feature>
<dbReference type="Proteomes" id="UP000823674">
    <property type="component" value="Chromosome A05"/>
</dbReference>